<dbReference type="SUPFAM" id="SSF47616">
    <property type="entry name" value="GST C-terminal domain-like"/>
    <property type="match status" value="1"/>
</dbReference>
<protein>
    <recommendedName>
        <fullName evidence="1">GST C-terminal domain-containing protein</fullName>
    </recommendedName>
</protein>
<dbReference type="PROSITE" id="PS50405">
    <property type="entry name" value="GST_CTER"/>
    <property type="match status" value="1"/>
</dbReference>
<accession>A0ABR3SVM1</accession>
<keyword evidence="3" id="KW-1185">Reference proteome</keyword>
<dbReference type="InterPro" id="IPR036282">
    <property type="entry name" value="Glutathione-S-Trfase_C_sf"/>
</dbReference>
<dbReference type="InterPro" id="IPR010987">
    <property type="entry name" value="Glutathione-S-Trfase_C-like"/>
</dbReference>
<dbReference type="Gene3D" id="3.40.30.110">
    <property type="match status" value="2"/>
</dbReference>
<evidence type="ECO:0000313" key="2">
    <source>
        <dbReference type="EMBL" id="KAL1630379.1"/>
    </source>
</evidence>
<comment type="caution">
    <text evidence="2">The sequence shown here is derived from an EMBL/GenBank/DDBJ whole genome shotgun (WGS) entry which is preliminary data.</text>
</comment>
<organism evidence="2 3">
    <name type="scientific">Neofusicoccum ribis</name>
    <dbReference type="NCBI Taxonomy" id="45134"/>
    <lineage>
        <taxon>Eukaryota</taxon>
        <taxon>Fungi</taxon>
        <taxon>Dikarya</taxon>
        <taxon>Ascomycota</taxon>
        <taxon>Pezizomycotina</taxon>
        <taxon>Dothideomycetes</taxon>
        <taxon>Dothideomycetes incertae sedis</taxon>
        <taxon>Botryosphaeriales</taxon>
        <taxon>Botryosphaeriaceae</taxon>
        <taxon>Neofusicoccum</taxon>
    </lineage>
</organism>
<gene>
    <name evidence="2" type="ORF">SLS56_004906</name>
</gene>
<dbReference type="Pfam" id="PF25907">
    <property type="entry name" value="DUF7962"/>
    <property type="match status" value="1"/>
</dbReference>
<evidence type="ECO:0000313" key="3">
    <source>
        <dbReference type="Proteomes" id="UP001521116"/>
    </source>
</evidence>
<evidence type="ECO:0000259" key="1">
    <source>
        <dbReference type="PROSITE" id="PS50405"/>
    </source>
</evidence>
<dbReference type="Proteomes" id="UP001521116">
    <property type="component" value="Unassembled WGS sequence"/>
</dbReference>
<proteinExistence type="predicted"/>
<dbReference type="Gene3D" id="1.20.1050.10">
    <property type="match status" value="1"/>
</dbReference>
<dbReference type="EMBL" id="JAJVDC020000047">
    <property type="protein sequence ID" value="KAL1630379.1"/>
    <property type="molecule type" value="Genomic_DNA"/>
</dbReference>
<feature type="domain" description="GST C-terminal" evidence="1">
    <location>
        <begin position="39"/>
        <end position="189"/>
    </location>
</feature>
<reference evidence="2 3" key="1">
    <citation type="submission" date="2024-02" db="EMBL/GenBank/DDBJ databases">
        <title>De novo assembly and annotation of 12 fungi associated with fruit tree decline syndrome in Ontario, Canada.</title>
        <authorList>
            <person name="Sulman M."/>
            <person name="Ellouze W."/>
            <person name="Ilyukhin E."/>
        </authorList>
    </citation>
    <scope>NUCLEOTIDE SEQUENCE [LARGE SCALE GENOMIC DNA]</scope>
    <source>
        <strain evidence="2 3">M1-105</strain>
    </source>
</reference>
<dbReference type="InterPro" id="IPR058268">
    <property type="entry name" value="DUF7962"/>
</dbReference>
<name>A0ABR3SVM1_9PEZI</name>
<sequence>MAVGRDVYCDTRLILRKLEERFPDGALGASGSDHKAIVRLLERWTVDGGVFARAATLIPASMPALQDPKFAKDRQDFSGRSWSKEAMQRARPEGVVHIRDAFALLESTLLADGREWILKTSGPSLADIEAIWPFDWLVEMKGALPADVISERQFPKVYAWIKRFREAVQAAKSSGPKAVTLKGAQAVLFVSGANLAESGGHVDAADPLGLEKGQEVEVWPIDSGFNHHDRGTLVSLTPDEVVLASRTAAAQNAVHIHFPRWGFRVVRAGGAPSKL</sequence>